<evidence type="ECO:0000256" key="7">
    <source>
        <dbReference type="ARBA" id="ARBA00023180"/>
    </source>
</evidence>
<dbReference type="RefSeq" id="XP_033233551.1">
    <property type="nucleotide sequence ID" value="XM_033377660.1"/>
</dbReference>
<keyword evidence="7" id="KW-0325">Glycoprotein</keyword>
<dbReference type="PANTHER" id="PTHR42643:SF41">
    <property type="entry name" value="IONOTROPIC RECEPTOR 20A-RELATED"/>
    <property type="match status" value="1"/>
</dbReference>
<evidence type="ECO:0000256" key="3">
    <source>
        <dbReference type="ARBA" id="ARBA00022692"/>
    </source>
</evidence>
<evidence type="ECO:0000256" key="5">
    <source>
        <dbReference type="ARBA" id="ARBA00023136"/>
    </source>
</evidence>
<feature type="transmembrane region" description="Helical" evidence="8">
    <location>
        <begin position="6"/>
        <end position="27"/>
    </location>
</feature>
<evidence type="ECO:0000313" key="10">
    <source>
        <dbReference type="RefSeq" id="XP_033233551.1"/>
    </source>
</evidence>
<dbReference type="AlphaFoldDB" id="A0A6I8VR58"/>
<evidence type="ECO:0000256" key="6">
    <source>
        <dbReference type="ARBA" id="ARBA00023170"/>
    </source>
</evidence>
<dbReference type="Proteomes" id="UP000001819">
    <property type="component" value="Chromosome 3"/>
</dbReference>
<evidence type="ECO:0000256" key="4">
    <source>
        <dbReference type="ARBA" id="ARBA00022989"/>
    </source>
</evidence>
<keyword evidence="4 8" id="KW-1133">Transmembrane helix</keyword>
<dbReference type="InterPro" id="IPR052192">
    <property type="entry name" value="Insect_Ionotropic_Sensory_Rcpt"/>
</dbReference>
<gene>
    <name evidence="10" type="primary">LOC6899054</name>
</gene>
<sequence length="1154" mass="133347">MWRRLFSKLVIAISLVGAQSGVLSNIMKSLKMELPFRSILLLRNVKDADTCWTREDFDRNIPILNMNASHSLYLTKIFNSELLAVVCENRSEGDTIKALYRNLQDIRYTPTILVTQSNTNLSDLFEDCRSHKMLNVLALKDSDNKFVYSYRAFPHLQVVKRRVGHIRRYFEPQLRNMEGYQIKVLPDNVMPRTVVYRDARGRRQMTGYLAHLIRIFVSTLNATLDICWKYVPEEESISKMTMDNLAQDGIVDFPLVIASPDEYPNSDNIVMEISSWFLILPMEANTPRARLFYRIKLYRHIPIVILLSLVLSNAQRVEAGLGPSVSLGIIWDYVIRGFLAQPFVLPHGLSPRLMFIYGLLFLNTMLIVNLLNVNLESLLVHPPVDSQILSFQDMRLQNLKILVIPADFNFIKKNVGEENFQKILDIFEISNSTKVFQVNRISLNPAYAYPVTLTLWPLLQLSQARLPRAIFRRSREIQFSPVIILALPLPKNSIYGQTFTNFVGHSRESGLYMYWFRQSFNELIFLDKINYIIDNSTQPYQDLVWQDFFFIWLAYIGGILGSLLVFLVEVLYFKCMQGELSLSFAEAQRGALVNTLKALQVEVSFQSVLLVQNKDDTDTCWTTGDLDIGIPILNLDARQNFNLKKSFNTNMLALACLGEGIMSALYANLEEIRETPTLLVVAQDTNFSALFAECRSYHMLNVVAVWGGRDREFIYSYRAFPHLEVVRRRLRDIRRYFEPQVRDLAGHPIGVIPYSVLPRTLIFRDAHGDRQITGYLVQFYRNFARSLNTTLRYLWHLMPLDEMPVQDVVLATVNESHVDFPLVLSNLDPEPFLASSVLEVSNWFLILPVEPNVPRSSLYFSLRGWPSFLALMLLLALLLGNAHHLDSGMSLALSFGHIFGDHVLRAILAQSFVWPRRLSFSRTLLYILLMVAGLIISTFYSANLSTLLVEPPAAYRIRSFEDLRTNRVKILLSEQEVPLMNATNNKNLHEYKDTFEIIPSTVEFLAKRSALNNSYAYPVTSTLWPFLQIKQSHLQRPIFRRSQEIFFLEFMPLTAPMQKNSIYRKLFNQYVANTHASGLYELWFRQSFNKLVRMGKLNYSEEADHETYHDLIWEDYIYIWLVYIGGTVTSLLVFILELIFFVLKPNKPKILVSL</sequence>
<dbReference type="FunCoup" id="A0A6I8VR58">
    <property type="interactions" value="16"/>
</dbReference>
<reference evidence="10" key="2">
    <citation type="submission" date="2025-08" db="UniProtKB">
        <authorList>
            <consortium name="RefSeq"/>
        </authorList>
    </citation>
    <scope>IDENTIFICATION</scope>
    <source>
        <strain evidence="10">MV-25-SWS-2005</strain>
        <tissue evidence="10">Whole body</tissue>
    </source>
</reference>
<dbReference type="KEGG" id="dpo:6899054"/>
<keyword evidence="2" id="KW-1003">Cell membrane</keyword>
<dbReference type="PANTHER" id="PTHR42643">
    <property type="entry name" value="IONOTROPIC RECEPTOR 20A-RELATED"/>
    <property type="match status" value="1"/>
</dbReference>
<feature type="transmembrane region" description="Helical" evidence="8">
    <location>
        <begin position="1117"/>
        <end position="1143"/>
    </location>
</feature>
<reference evidence="9" key="1">
    <citation type="submission" date="2024-06" db="UniProtKB">
        <authorList>
            <consortium name="RefSeq"/>
        </authorList>
    </citation>
    <scope>NUCLEOTIDE SEQUENCE [LARGE SCALE GENOMIC DNA]</scope>
    <source>
        <strain evidence="9">MV2-25</strain>
    </source>
</reference>
<evidence type="ECO:0000256" key="2">
    <source>
        <dbReference type="ARBA" id="ARBA00022475"/>
    </source>
</evidence>
<feature type="transmembrane region" description="Helical" evidence="8">
    <location>
        <begin position="549"/>
        <end position="573"/>
    </location>
</feature>
<evidence type="ECO:0000256" key="8">
    <source>
        <dbReference type="SAM" id="Phobius"/>
    </source>
</evidence>
<keyword evidence="3 8" id="KW-0812">Transmembrane</keyword>
<organism evidence="9 10">
    <name type="scientific">Drosophila pseudoobscura pseudoobscura</name>
    <name type="common">Fruit fly</name>
    <dbReference type="NCBI Taxonomy" id="46245"/>
    <lineage>
        <taxon>Eukaryota</taxon>
        <taxon>Metazoa</taxon>
        <taxon>Ecdysozoa</taxon>
        <taxon>Arthropoda</taxon>
        <taxon>Hexapoda</taxon>
        <taxon>Insecta</taxon>
        <taxon>Pterygota</taxon>
        <taxon>Neoptera</taxon>
        <taxon>Endopterygota</taxon>
        <taxon>Diptera</taxon>
        <taxon>Brachycera</taxon>
        <taxon>Muscomorpha</taxon>
        <taxon>Ephydroidea</taxon>
        <taxon>Drosophilidae</taxon>
        <taxon>Drosophila</taxon>
        <taxon>Sophophora</taxon>
    </lineage>
</organism>
<keyword evidence="6" id="KW-0675">Receptor</keyword>
<evidence type="ECO:0000313" key="9">
    <source>
        <dbReference type="Proteomes" id="UP000001819"/>
    </source>
</evidence>
<proteinExistence type="predicted"/>
<feature type="transmembrane region" description="Helical" evidence="8">
    <location>
        <begin position="351"/>
        <end position="371"/>
    </location>
</feature>
<keyword evidence="5 8" id="KW-0472">Membrane</keyword>
<dbReference type="ExpressionAtlas" id="A0A6I8VR58">
    <property type="expression patterns" value="baseline"/>
</dbReference>
<protein>
    <submittedName>
        <fullName evidence="10">Uncharacterized protein</fullName>
    </submittedName>
</protein>
<dbReference type="InParanoid" id="A0A6I8VR58"/>
<name>A0A6I8VR58_DROPS</name>
<evidence type="ECO:0000256" key="1">
    <source>
        <dbReference type="ARBA" id="ARBA00004651"/>
    </source>
</evidence>
<keyword evidence="9" id="KW-1185">Reference proteome</keyword>
<feature type="transmembrane region" description="Helical" evidence="8">
    <location>
        <begin position="924"/>
        <end position="942"/>
    </location>
</feature>
<accession>A0A6I8VR58</accession>
<comment type="subcellular location">
    <subcellularLocation>
        <location evidence="1">Cell membrane</location>
        <topology evidence="1">Multi-pass membrane protein</topology>
    </subcellularLocation>
</comment>
<dbReference type="GO" id="GO:0005886">
    <property type="term" value="C:plasma membrane"/>
    <property type="evidence" value="ECO:0007669"/>
    <property type="project" value="UniProtKB-SubCell"/>
</dbReference>